<name>A0A381YSY0_9ZZZZ</name>
<feature type="non-terminal residue" evidence="2">
    <location>
        <position position="1"/>
    </location>
</feature>
<feature type="domain" description="FAD-binding" evidence="1">
    <location>
        <begin position="2"/>
        <end position="174"/>
    </location>
</feature>
<dbReference type="InterPro" id="IPR002938">
    <property type="entry name" value="FAD-bd"/>
</dbReference>
<accession>A0A381YSY0</accession>
<dbReference type="PRINTS" id="PR00420">
    <property type="entry name" value="RNGMNOXGNASE"/>
</dbReference>
<protein>
    <recommendedName>
        <fullName evidence="1">FAD-binding domain-containing protein</fullName>
    </recommendedName>
</protein>
<evidence type="ECO:0000313" key="2">
    <source>
        <dbReference type="EMBL" id="SVA79732.1"/>
    </source>
</evidence>
<gene>
    <name evidence="2" type="ORF">METZ01_LOCUS132586</name>
</gene>
<dbReference type="EMBL" id="UINC01018904">
    <property type="protein sequence ID" value="SVA79732.1"/>
    <property type="molecule type" value="Genomic_DNA"/>
</dbReference>
<dbReference type="PANTHER" id="PTHR42685">
    <property type="entry name" value="GERANYLGERANYL DIPHOSPHATE REDUCTASE"/>
    <property type="match status" value="1"/>
</dbReference>
<reference evidence="2" key="1">
    <citation type="submission" date="2018-05" db="EMBL/GenBank/DDBJ databases">
        <authorList>
            <person name="Lanie J.A."/>
            <person name="Ng W.-L."/>
            <person name="Kazmierczak K.M."/>
            <person name="Andrzejewski T.M."/>
            <person name="Davidsen T.M."/>
            <person name="Wayne K.J."/>
            <person name="Tettelin H."/>
            <person name="Glass J.I."/>
            <person name="Rusch D."/>
            <person name="Podicherti R."/>
            <person name="Tsui H.-C.T."/>
            <person name="Winkler M.E."/>
        </authorList>
    </citation>
    <scope>NUCLEOTIDE SEQUENCE</scope>
</reference>
<dbReference type="GO" id="GO:0071949">
    <property type="term" value="F:FAD binding"/>
    <property type="evidence" value="ECO:0007669"/>
    <property type="project" value="InterPro"/>
</dbReference>
<dbReference type="SUPFAM" id="SSF51905">
    <property type="entry name" value="FAD/NAD(P)-binding domain"/>
    <property type="match status" value="1"/>
</dbReference>
<dbReference type="AlphaFoldDB" id="A0A381YSY0"/>
<evidence type="ECO:0000259" key="1">
    <source>
        <dbReference type="Pfam" id="PF01494"/>
    </source>
</evidence>
<organism evidence="2">
    <name type="scientific">marine metagenome</name>
    <dbReference type="NCBI Taxonomy" id="408172"/>
    <lineage>
        <taxon>unclassified sequences</taxon>
        <taxon>metagenomes</taxon>
        <taxon>ecological metagenomes</taxon>
    </lineage>
</organism>
<proteinExistence type="predicted"/>
<dbReference type="Gene3D" id="3.50.50.60">
    <property type="entry name" value="FAD/NAD(P)-binding domain"/>
    <property type="match status" value="1"/>
</dbReference>
<dbReference type="InterPro" id="IPR050407">
    <property type="entry name" value="Geranylgeranyl_reductase"/>
</dbReference>
<sequence length="217" mass="23829">YDVIIIGGGPAGLFAGIACARNELRTLVLEKQTYPIDKACGEGIMPSGVNNLRKLGVAPFLEKYPYHLFKGIRYVSAKGSVAEAYFAEGCGWGVQRTKLSAALLECAETLPNLEIQEGVPVACSLEENPEVSIKNNVFHPKLLIGADGLHSRVRKLANLEATIPKLKRWGVRQHFNVEPWSAFVEIHWGSGLEAYVTPVSETSINVSLLWDAKHYKP</sequence>
<dbReference type="PANTHER" id="PTHR42685:SF19">
    <property type="entry name" value="POSSIBLE OXIDOREDUCTASE"/>
    <property type="match status" value="1"/>
</dbReference>
<dbReference type="InterPro" id="IPR036188">
    <property type="entry name" value="FAD/NAD-bd_sf"/>
</dbReference>
<dbReference type="Pfam" id="PF01494">
    <property type="entry name" value="FAD_binding_3"/>
    <property type="match status" value="1"/>
</dbReference>